<reference evidence="1 2" key="1">
    <citation type="journal article" date="2021" name="Plant Biotechnol. J.">
        <title>Multi-omics assisted identification of the key and species-specific regulatory components of drought-tolerant mechanisms in Gossypium stocksii.</title>
        <authorList>
            <person name="Yu D."/>
            <person name="Ke L."/>
            <person name="Zhang D."/>
            <person name="Wu Y."/>
            <person name="Sun Y."/>
            <person name="Mei J."/>
            <person name="Sun J."/>
            <person name="Sun Y."/>
        </authorList>
    </citation>
    <scope>NUCLEOTIDE SEQUENCE [LARGE SCALE GENOMIC DNA]</scope>
    <source>
        <strain evidence="2">cv. E1</strain>
        <tissue evidence="1">Leaf</tissue>
    </source>
</reference>
<evidence type="ECO:0000313" key="2">
    <source>
        <dbReference type="Proteomes" id="UP000828251"/>
    </source>
</evidence>
<comment type="caution">
    <text evidence="1">The sequence shown here is derived from an EMBL/GenBank/DDBJ whole genome shotgun (WGS) entry which is preliminary data.</text>
</comment>
<evidence type="ECO:0000313" key="1">
    <source>
        <dbReference type="EMBL" id="KAH1082513.1"/>
    </source>
</evidence>
<evidence type="ECO:0008006" key="3">
    <source>
        <dbReference type="Google" id="ProtNLM"/>
    </source>
</evidence>
<sequence>MSGSMSSLHSKFTDQIKIWNKENSLGEWILDDDQLKLEAINFYSNLYGEHPRPRRDFLSVAFLGLKDEDFNILKRHVSDEEIKEALSDVAPLKALGSDSFHGLFYQSQWDHVGTSVCTWIISNHFKVVFPRLLAPEQVGFVVGWNITDKIIIAKEVIHSMRGTQKNRKCMAIKIDLEKAFD</sequence>
<gene>
    <name evidence="1" type="ORF">J1N35_022274</name>
</gene>
<accession>A0A9D3VGD4</accession>
<dbReference type="OrthoDB" id="7684827at2759"/>
<protein>
    <recommendedName>
        <fullName evidence="3">Reverse transcriptase domain-containing protein</fullName>
    </recommendedName>
</protein>
<dbReference type="PANTHER" id="PTHR46890:SF48">
    <property type="entry name" value="RNA-DIRECTED DNA POLYMERASE"/>
    <property type="match status" value="1"/>
</dbReference>
<dbReference type="PANTHER" id="PTHR46890">
    <property type="entry name" value="NON-LTR RETROLELEMENT REVERSE TRANSCRIPTASE-LIKE PROTEIN-RELATED"/>
    <property type="match status" value="1"/>
</dbReference>
<proteinExistence type="predicted"/>
<keyword evidence="2" id="KW-1185">Reference proteome</keyword>
<dbReference type="Proteomes" id="UP000828251">
    <property type="component" value="Unassembled WGS sequence"/>
</dbReference>
<name>A0A9D3VGD4_9ROSI</name>
<dbReference type="EMBL" id="JAIQCV010000007">
    <property type="protein sequence ID" value="KAH1082513.1"/>
    <property type="molecule type" value="Genomic_DNA"/>
</dbReference>
<dbReference type="InterPro" id="IPR052343">
    <property type="entry name" value="Retrotransposon-Effector_Assoc"/>
</dbReference>
<dbReference type="AlphaFoldDB" id="A0A9D3VGD4"/>
<organism evidence="1 2">
    <name type="scientific">Gossypium stocksii</name>
    <dbReference type="NCBI Taxonomy" id="47602"/>
    <lineage>
        <taxon>Eukaryota</taxon>
        <taxon>Viridiplantae</taxon>
        <taxon>Streptophyta</taxon>
        <taxon>Embryophyta</taxon>
        <taxon>Tracheophyta</taxon>
        <taxon>Spermatophyta</taxon>
        <taxon>Magnoliopsida</taxon>
        <taxon>eudicotyledons</taxon>
        <taxon>Gunneridae</taxon>
        <taxon>Pentapetalae</taxon>
        <taxon>rosids</taxon>
        <taxon>malvids</taxon>
        <taxon>Malvales</taxon>
        <taxon>Malvaceae</taxon>
        <taxon>Malvoideae</taxon>
        <taxon>Gossypium</taxon>
    </lineage>
</organism>